<evidence type="ECO:0000256" key="1">
    <source>
        <dbReference type="SAM" id="Phobius"/>
    </source>
</evidence>
<dbReference type="EMBL" id="UINC01079385">
    <property type="protein sequence ID" value="SVC21342.1"/>
    <property type="molecule type" value="Genomic_DNA"/>
</dbReference>
<keyword evidence="1" id="KW-1133">Transmembrane helix</keyword>
<name>A0A382KDA1_9ZZZZ</name>
<feature type="non-terminal residue" evidence="2">
    <location>
        <position position="92"/>
    </location>
</feature>
<sequence>MPAGQLDYLSSIPSPTPSELTDAANMLNDLIYVSSVLLLVAVIAKVLVANVILRQRAEVERLFKMRQQVCSDAKLSQQRTQSTVGIRVFYER</sequence>
<evidence type="ECO:0000313" key="2">
    <source>
        <dbReference type="EMBL" id="SVC21342.1"/>
    </source>
</evidence>
<accession>A0A382KDA1</accession>
<gene>
    <name evidence="2" type="ORF">METZ01_LOCUS274196</name>
</gene>
<dbReference type="AlphaFoldDB" id="A0A382KDA1"/>
<feature type="transmembrane region" description="Helical" evidence="1">
    <location>
        <begin position="30"/>
        <end position="53"/>
    </location>
</feature>
<keyword evidence="1" id="KW-0472">Membrane</keyword>
<proteinExistence type="predicted"/>
<organism evidence="2">
    <name type="scientific">marine metagenome</name>
    <dbReference type="NCBI Taxonomy" id="408172"/>
    <lineage>
        <taxon>unclassified sequences</taxon>
        <taxon>metagenomes</taxon>
        <taxon>ecological metagenomes</taxon>
    </lineage>
</organism>
<reference evidence="2" key="1">
    <citation type="submission" date="2018-05" db="EMBL/GenBank/DDBJ databases">
        <authorList>
            <person name="Lanie J.A."/>
            <person name="Ng W.-L."/>
            <person name="Kazmierczak K.M."/>
            <person name="Andrzejewski T.M."/>
            <person name="Davidsen T.M."/>
            <person name="Wayne K.J."/>
            <person name="Tettelin H."/>
            <person name="Glass J.I."/>
            <person name="Rusch D."/>
            <person name="Podicherti R."/>
            <person name="Tsui H.-C.T."/>
            <person name="Winkler M.E."/>
        </authorList>
    </citation>
    <scope>NUCLEOTIDE SEQUENCE</scope>
</reference>
<protein>
    <submittedName>
        <fullName evidence="2">Uncharacterized protein</fullName>
    </submittedName>
</protein>
<keyword evidence="1" id="KW-0812">Transmembrane</keyword>